<keyword evidence="1" id="KW-1133">Transmembrane helix</keyword>
<feature type="transmembrane region" description="Helical" evidence="1">
    <location>
        <begin position="176"/>
        <end position="196"/>
    </location>
</feature>
<dbReference type="Proteomes" id="UP000267606">
    <property type="component" value="Unassembled WGS sequence"/>
</dbReference>
<dbReference type="InterPro" id="IPR000626">
    <property type="entry name" value="Ubiquitin-like_dom"/>
</dbReference>
<evidence type="ECO:0000313" key="5">
    <source>
        <dbReference type="WBParaSite" id="OFLC_0000645801-mRNA-1"/>
    </source>
</evidence>
<evidence type="ECO:0000313" key="4">
    <source>
        <dbReference type="Proteomes" id="UP000267606"/>
    </source>
</evidence>
<reference evidence="5" key="1">
    <citation type="submission" date="2016-06" db="UniProtKB">
        <authorList>
            <consortium name="WormBaseParasite"/>
        </authorList>
    </citation>
    <scope>IDENTIFICATION</scope>
</reference>
<protein>
    <submittedName>
        <fullName evidence="5">Ubiquitin-like domain-containing protein</fullName>
    </submittedName>
</protein>
<evidence type="ECO:0000313" key="3">
    <source>
        <dbReference type="EMBL" id="VDO46606.1"/>
    </source>
</evidence>
<dbReference type="EMBL" id="UZAJ01006148">
    <property type="protein sequence ID" value="VDO46606.1"/>
    <property type="molecule type" value="Genomic_DNA"/>
</dbReference>
<accession>A0A183HG47</accession>
<keyword evidence="1" id="KW-0472">Membrane</keyword>
<proteinExistence type="predicted"/>
<reference evidence="3 4" key="2">
    <citation type="submission" date="2018-11" db="EMBL/GenBank/DDBJ databases">
        <authorList>
            <consortium name="Pathogen Informatics"/>
        </authorList>
    </citation>
    <scope>NUCLEOTIDE SEQUENCE [LARGE SCALE GENOMIC DNA]</scope>
</reference>
<gene>
    <name evidence="3" type="ORF">OFLC_LOCUS6460</name>
</gene>
<dbReference type="PROSITE" id="PS50053">
    <property type="entry name" value="UBIQUITIN_2"/>
    <property type="match status" value="1"/>
</dbReference>
<sequence>RYFWESILAGKIVRLIYRGQLLRDDTRSLLSYGLHDQCVVHCHVSSTPYAQPSSAPNTSNNIVLSHESSDRSNRTAAAAIAAIAGSQSVSANTAEGSDRNTVQTFRGHSIEDSQNDPLLIRVQNAFLRTFLYGYNAVMGPNPEITAGTSLDAAANAAAGNGRNQNENAIGGRIGQYVQIIFIVKFLILWTFVFLYPQYTDRFSLLLLTFLSMLFVSVLFSNAHQANSNGMQTQN</sequence>
<evidence type="ECO:0000259" key="2">
    <source>
        <dbReference type="PROSITE" id="PS50053"/>
    </source>
</evidence>
<feature type="transmembrane region" description="Helical" evidence="1">
    <location>
        <begin position="202"/>
        <end position="220"/>
    </location>
</feature>
<dbReference type="Pfam" id="PF00240">
    <property type="entry name" value="ubiquitin"/>
    <property type="match status" value="1"/>
</dbReference>
<dbReference type="WBParaSite" id="OFLC_0000645801-mRNA-1">
    <property type="protein sequence ID" value="OFLC_0000645801-mRNA-1"/>
    <property type="gene ID" value="OFLC_0000645801"/>
</dbReference>
<dbReference type="SUPFAM" id="SSF54236">
    <property type="entry name" value="Ubiquitin-like"/>
    <property type="match status" value="1"/>
</dbReference>
<dbReference type="Gene3D" id="3.10.20.90">
    <property type="entry name" value="Phosphatidylinositol 3-kinase Catalytic Subunit, Chain A, domain 1"/>
    <property type="match status" value="1"/>
</dbReference>
<feature type="domain" description="Ubiquitin-like" evidence="2">
    <location>
        <begin position="14"/>
        <end position="41"/>
    </location>
</feature>
<dbReference type="AlphaFoldDB" id="A0A183HG47"/>
<evidence type="ECO:0000256" key="1">
    <source>
        <dbReference type="SAM" id="Phobius"/>
    </source>
</evidence>
<dbReference type="InterPro" id="IPR040352">
    <property type="entry name" value="TMUB1/2"/>
</dbReference>
<name>A0A183HG47_9BILA</name>
<keyword evidence="4" id="KW-1185">Reference proteome</keyword>
<dbReference type="PANTHER" id="PTHR14557">
    <property type="entry name" value="PROTEIN C7ORF21"/>
    <property type="match status" value="1"/>
</dbReference>
<dbReference type="STRING" id="387005.A0A183HG47"/>
<dbReference type="PANTHER" id="PTHR14557:SF5">
    <property type="entry name" value="UBIQUITIN-LIKE DOMAIN-CONTAINING PROTEIN"/>
    <property type="match status" value="1"/>
</dbReference>
<dbReference type="GO" id="GO:0036503">
    <property type="term" value="P:ERAD pathway"/>
    <property type="evidence" value="ECO:0007669"/>
    <property type="project" value="InterPro"/>
</dbReference>
<dbReference type="InterPro" id="IPR029071">
    <property type="entry name" value="Ubiquitin-like_domsf"/>
</dbReference>
<organism evidence="5">
    <name type="scientific">Onchocerca flexuosa</name>
    <dbReference type="NCBI Taxonomy" id="387005"/>
    <lineage>
        <taxon>Eukaryota</taxon>
        <taxon>Metazoa</taxon>
        <taxon>Ecdysozoa</taxon>
        <taxon>Nematoda</taxon>
        <taxon>Chromadorea</taxon>
        <taxon>Rhabditida</taxon>
        <taxon>Spirurina</taxon>
        <taxon>Spiruromorpha</taxon>
        <taxon>Filarioidea</taxon>
        <taxon>Onchocercidae</taxon>
        <taxon>Onchocerca</taxon>
    </lineage>
</organism>
<keyword evidence="1" id="KW-0812">Transmembrane</keyword>